<keyword evidence="1" id="KW-0472">Membrane</keyword>
<reference evidence="2" key="1">
    <citation type="submission" date="2020-08" db="EMBL/GenBank/DDBJ databases">
        <title>Multicomponent nature underlies the extraordinary mechanical properties of spider dragline silk.</title>
        <authorList>
            <person name="Kono N."/>
            <person name="Nakamura H."/>
            <person name="Mori M."/>
            <person name="Yoshida Y."/>
            <person name="Ohtoshi R."/>
            <person name="Malay A.D."/>
            <person name="Moran D.A.P."/>
            <person name="Tomita M."/>
            <person name="Numata K."/>
            <person name="Arakawa K."/>
        </authorList>
    </citation>
    <scope>NUCLEOTIDE SEQUENCE</scope>
</reference>
<organism evidence="2 3">
    <name type="scientific">Nephila pilipes</name>
    <name type="common">Giant wood spider</name>
    <name type="synonym">Nephila maculata</name>
    <dbReference type="NCBI Taxonomy" id="299642"/>
    <lineage>
        <taxon>Eukaryota</taxon>
        <taxon>Metazoa</taxon>
        <taxon>Ecdysozoa</taxon>
        <taxon>Arthropoda</taxon>
        <taxon>Chelicerata</taxon>
        <taxon>Arachnida</taxon>
        <taxon>Araneae</taxon>
        <taxon>Araneomorphae</taxon>
        <taxon>Entelegynae</taxon>
        <taxon>Araneoidea</taxon>
        <taxon>Nephilidae</taxon>
        <taxon>Nephila</taxon>
    </lineage>
</organism>
<protein>
    <submittedName>
        <fullName evidence="2">Uncharacterized protein</fullName>
    </submittedName>
</protein>
<proteinExistence type="predicted"/>
<gene>
    <name evidence="2" type="ORF">NPIL_276931</name>
</gene>
<dbReference type="EMBL" id="BMAW01002642">
    <property type="protein sequence ID" value="GFS79596.1"/>
    <property type="molecule type" value="Genomic_DNA"/>
</dbReference>
<sequence>MTFRTISADLRNPVPKKFLFHLAINFVGAILTSIVRFTAVVKAATLLCDPSASVKDMFLCINFTFLRSSIKYNLFTAMERDAPVSAHTAASTQQLLRTIKLDGDVGDTNVKKLTLFTDAFSSPLNLKKFGLLDCMYSEFHIHNIGWLSISVEDL</sequence>
<keyword evidence="1" id="KW-1133">Transmembrane helix</keyword>
<dbReference type="Proteomes" id="UP000887013">
    <property type="component" value="Unassembled WGS sequence"/>
</dbReference>
<keyword evidence="1" id="KW-0812">Transmembrane</keyword>
<evidence type="ECO:0000313" key="3">
    <source>
        <dbReference type="Proteomes" id="UP000887013"/>
    </source>
</evidence>
<evidence type="ECO:0000256" key="1">
    <source>
        <dbReference type="SAM" id="Phobius"/>
    </source>
</evidence>
<accession>A0A8X6MV78</accession>
<keyword evidence="3" id="KW-1185">Reference proteome</keyword>
<evidence type="ECO:0000313" key="2">
    <source>
        <dbReference type="EMBL" id="GFS79596.1"/>
    </source>
</evidence>
<comment type="caution">
    <text evidence="2">The sequence shown here is derived from an EMBL/GenBank/DDBJ whole genome shotgun (WGS) entry which is preliminary data.</text>
</comment>
<name>A0A8X6MV78_NEPPI</name>
<feature type="transmembrane region" description="Helical" evidence="1">
    <location>
        <begin position="18"/>
        <end position="37"/>
    </location>
</feature>
<dbReference type="AlphaFoldDB" id="A0A8X6MV78"/>